<sequence length="140" mass="16352">MRLARFMTSDDIADYKTLFLEAGERWKREEEQWKQAEEQRREAGLRRRAEEQTRRTTFDEEKVPSKTAPVDRISNPAGGQMSLQWEAVEHRARHSKSPMLNMGILLLEKARPPHGGRSSCAKPRYIVSCSKFRVLQFLFS</sequence>
<keyword evidence="3" id="KW-1185">Reference proteome</keyword>
<feature type="compositionally biased region" description="Basic and acidic residues" evidence="1">
    <location>
        <begin position="28"/>
        <end position="64"/>
    </location>
</feature>
<reference evidence="2" key="2">
    <citation type="submission" date="2021-02" db="EMBL/GenBank/DDBJ databases">
        <title>Aspergillus chevalieri M1 genome sequence.</title>
        <authorList>
            <person name="Kadooka C."/>
            <person name="Mori K."/>
            <person name="Futagami T."/>
        </authorList>
    </citation>
    <scope>NUCLEOTIDE SEQUENCE</scope>
    <source>
        <strain evidence="2">M1</strain>
    </source>
</reference>
<dbReference type="AlphaFoldDB" id="A0A7R7VXT2"/>
<protein>
    <submittedName>
        <fullName evidence="2">Uncharacterized protein</fullName>
    </submittedName>
</protein>
<evidence type="ECO:0000313" key="2">
    <source>
        <dbReference type="EMBL" id="BCR92243.1"/>
    </source>
</evidence>
<dbReference type="GeneID" id="66986592"/>
<name>A0A7R7VXT2_ASPCH</name>
<dbReference type="Proteomes" id="UP000637239">
    <property type="component" value="Chromosome 8"/>
</dbReference>
<gene>
    <name evidence="2" type="ORF">ACHE_80143A</name>
</gene>
<evidence type="ECO:0000313" key="3">
    <source>
        <dbReference type="Proteomes" id="UP000637239"/>
    </source>
</evidence>
<accession>A0A7R7VXT2</accession>
<organism evidence="2 3">
    <name type="scientific">Aspergillus chevalieri</name>
    <name type="common">Eurotium chevalieri</name>
    <dbReference type="NCBI Taxonomy" id="182096"/>
    <lineage>
        <taxon>Eukaryota</taxon>
        <taxon>Fungi</taxon>
        <taxon>Dikarya</taxon>
        <taxon>Ascomycota</taxon>
        <taxon>Pezizomycotina</taxon>
        <taxon>Eurotiomycetes</taxon>
        <taxon>Eurotiomycetidae</taxon>
        <taxon>Eurotiales</taxon>
        <taxon>Aspergillaceae</taxon>
        <taxon>Aspergillus</taxon>
        <taxon>Aspergillus subgen. Aspergillus</taxon>
    </lineage>
</organism>
<proteinExistence type="predicted"/>
<dbReference type="KEGG" id="ache:ACHE_80143A"/>
<dbReference type="RefSeq" id="XP_043140756.1">
    <property type="nucleotide sequence ID" value="XM_043283481.1"/>
</dbReference>
<evidence type="ECO:0000256" key="1">
    <source>
        <dbReference type="SAM" id="MobiDB-lite"/>
    </source>
</evidence>
<dbReference type="EMBL" id="AP024423">
    <property type="protein sequence ID" value="BCR92243.1"/>
    <property type="molecule type" value="Genomic_DNA"/>
</dbReference>
<reference evidence="2" key="1">
    <citation type="submission" date="2021-01" db="EMBL/GenBank/DDBJ databases">
        <authorList>
            <consortium name="Aspergillus chevalieri M1 genome sequencing consortium"/>
            <person name="Kazuki M."/>
            <person name="Futagami T."/>
        </authorList>
    </citation>
    <scope>NUCLEOTIDE SEQUENCE</scope>
    <source>
        <strain evidence="2">M1</strain>
    </source>
</reference>
<feature type="region of interest" description="Disordered" evidence="1">
    <location>
        <begin position="28"/>
        <end position="78"/>
    </location>
</feature>